<name>A0A6M3ZVV6_9BURK</name>
<dbReference type="RefSeq" id="WP_017453972.1">
    <property type="nucleotide sequence ID" value="NZ_CP008956.1"/>
</dbReference>
<keyword evidence="1" id="KW-0812">Transmembrane</keyword>
<feature type="transmembrane region" description="Helical" evidence="1">
    <location>
        <begin position="47"/>
        <end position="68"/>
    </location>
</feature>
<evidence type="ECO:0000256" key="1">
    <source>
        <dbReference type="SAM" id="Phobius"/>
    </source>
</evidence>
<protein>
    <submittedName>
        <fullName evidence="2">Uncharacterized protein</fullName>
    </submittedName>
</protein>
<evidence type="ECO:0000313" key="2">
    <source>
        <dbReference type="EMBL" id="QJQ02373.1"/>
    </source>
</evidence>
<keyword evidence="1" id="KW-0472">Membrane</keyword>
<proteinExistence type="predicted"/>
<reference evidence="2 3" key="1">
    <citation type="journal article" date="2012" name="J. Bacteriol.">
        <title>Genome sequence of the pathogenic Herbaspirillum seropedicae strain Os34, isolated from rice roots.</title>
        <authorList>
            <person name="Ye W."/>
            <person name="Ye S."/>
            <person name="Liu J."/>
            <person name="Chang S."/>
            <person name="Chen M."/>
            <person name="Zhu B."/>
            <person name="Guo L."/>
            <person name="An Q."/>
        </authorList>
    </citation>
    <scope>NUCLEOTIDE SEQUENCE [LARGE SCALE GENOMIC DNA]</scope>
    <source>
        <strain evidence="2 3">Os34</strain>
    </source>
</reference>
<evidence type="ECO:0000313" key="3">
    <source>
        <dbReference type="Proteomes" id="UP000501648"/>
    </source>
</evidence>
<accession>A0A6M3ZVV6</accession>
<organism evidence="2 3">
    <name type="scientific">Herbaspirillum rubrisubalbicans Os34</name>
    <dbReference type="NCBI Taxonomy" id="1235827"/>
    <lineage>
        <taxon>Bacteria</taxon>
        <taxon>Pseudomonadati</taxon>
        <taxon>Pseudomonadota</taxon>
        <taxon>Betaproteobacteria</taxon>
        <taxon>Burkholderiales</taxon>
        <taxon>Oxalobacteraceae</taxon>
        <taxon>Herbaspirillum</taxon>
    </lineage>
</organism>
<dbReference type="Proteomes" id="UP000501648">
    <property type="component" value="Chromosome"/>
</dbReference>
<feature type="transmembrane region" description="Helical" evidence="1">
    <location>
        <begin position="12"/>
        <end position="35"/>
    </location>
</feature>
<dbReference type="AlphaFoldDB" id="A0A6M3ZVV6"/>
<keyword evidence="1" id="KW-1133">Transmembrane helix</keyword>
<dbReference type="PROSITE" id="PS51257">
    <property type="entry name" value="PROKAR_LIPOPROTEIN"/>
    <property type="match status" value="1"/>
</dbReference>
<sequence>MKHTLLSLLDKTLDALPLTGAAIGMTLLACIFSDVLHDLLLRADMDLLAAAVALLPLSGVLLAFGLSMRERPRKPPRRLQQRELARRQALLRATYDLDEHP</sequence>
<dbReference type="EMBL" id="CP008956">
    <property type="protein sequence ID" value="QJQ02373.1"/>
    <property type="molecule type" value="Genomic_DNA"/>
</dbReference>
<gene>
    <name evidence="2" type="ORF">C798_19655</name>
</gene>